<evidence type="ECO:0000256" key="1">
    <source>
        <dbReference type="SAM" id="SignalP"/>
    </source>
</evidence>
<organism evidence="2 3">
    <name type="scientific">Nostoc commune NIES-4072</name>
    <dbReference type="NCBI Taxonomy" id="2005467"/>
    <lineage>
        <taxon>Bacteria</taxon>
        <taxon>Bacillati</taxon>
        <taxon>Cyanobacteriota</taxon>
        <taxon>Cyanophyceae</taxon>
        <taxon>Nostocales</taxon>
        <taxon>Nostocaceae</taxon>
        <taxon>Nostoc</taxon>
    </lineage>
</organism>
<sequence>MYNRQLSFLLSLGAIAVLGGDLSAQAQKPTTFPNKTMPMAENREGIGSQRIKLYYVRNVNALKELLNKVNESEKWGLTIGTSTDTTDNDIILYGSREKRKSAYRLIAGIDLPRPGIKMEMWGIQISSNNPKNLAKVMSEVRQEINQTQQLVRETYALVEQYAKKYIGENDFDPEFKTLVERLGYKSALNKNRPLSLTDIVLRLVAAETKNNDKTVEIANELTKFVQEDDRYKYYLDKLREQGRQPLERFFSIRGLEPKCRGEKETKNAYPFCWKTDFEDDYAHISRATLLDFALQYAHFIDKPDQFSPYDLQQSADVFNNRLQDTVDALNQDIEDFFVIPTLAKIQEIVSEFKDVEYAQVGRTSVSSLSGIETKVSSDSISAFDVTPPLKLSDLLTNAQNLTGQVDKFVPAIPSSMSADPIKPSVGSLPLAQVIGLVAALQQQNAVFRELKTGVSLTVTPNVLRNMNSAELKIDLTIADPLFTGTQQNRSQEPLSRIGEQKVTTSVYTKAVDFFALSTFSNQSTLNGGRAYVPIIGTVWKGIFGDVPVLGDLFSWKKGPKKVLHESLLLTNSFITPTAMGMGLLYPLDSDSETPTDDKKFCNLKRQVEYYRDDNLDTNNRGFKKAVCNDNNRSINLTR</sequence>
<feature type="chain" id="PRO_5015327383" evidence="1">
    <location>
        <begin position="27"/>
        <end position="638"/>
    </location>
</feature>
<protein>
    <submittedName>
        <fullName evidence="2">Uncharacterized protein</fullName>
    </submittedName>
</protein>
<dbReference type="Proteomes" id="UP000245124">
    <property type="component" value="Unassembled WGS sequence"/>
</dbReference>
<evidence type="ECO:0000313" key="2">
    <source>
        <dbReference type="EMBL" id="GBG18678.1"/>
    </source>
</evidence>
<dbReference type="AlphaFoldDB" id="A0A2R5FMJ0"/>
<dbReference type="RefSeq" id="WP_109008646.1">
    <property type="nucleotide sequence ID" value="NZ_BDUD01000001.1"/>
</dbReference>
<reference evidence="2 3" key="1">
    <citation type="submission" date="2017-06" db="EMBL/GenBank/DDBJ databases">
        <title>Genome sequencing of cyanobaciteial culture collection at National Institute for Environmental Studies (NIES).</title>
        <authorList>
            <person name="Hirose Y."/>
            <person name="Shimura Y."/>
            <person name="Fujisawa T."/>
            <person name="Nakamura Y."/>
            <person name="Kawachi M."/>
        </authorList>
    </citation>
    <scope>NUCLEOTIDE SEQUENCE [LARGE SCALE GENOMIC DNA]</scope>
    <source>
        <strain evidence="2 3">NIES-4072</strain>
    </source>
</reference>
<name>A0A2R5FMJ0_NOSCO</name>
<comment type="caution">
    <text evidence="2">The sequence shown here is derived from an EMBL/GenBank/DDBJ whole genome shotgun (WGS) entry which is preliminary data.</text>
</comment>
<accession>A0A2R5FMJ0</accession>
<keyword evidence="3" id="KW-1185">Reference proteome</keyword>
<evidence type="ECO:0000313" key="3">
    <source>
        <dbReference type="Proteomes" id="UP000245124"/>
    </source>
</evidence>
<dbReference type="EMBL" id="BDUD01000001">
    <property type="protein sequence ID" value="GBG18678.1"/>
    <property type="molecule type" value="Genomic_DNA"/>
</dbReference>
<feature type="signal peptide" evidence="1">
    <location>
        <begin position="1"/>
        <end position="26"/>
    </location>
</feature>
<gene>
    <name evidence="2" type="ORF">NIES4072_23430</name>
</gene>
<proteinExistence type="predicted"/>
<dbReference type="OrthoDB" id="9775455at2"/>
<keyword evidence="1" id="KW-0732">Signal</keyword>